<dbReference type="InterPro" id="IPR050306">
    <property type="entry name" value="PfkB_Carbo_kinase"/>
</dbReference>
<dbReference type="Pfam" id="PF00294">
    <property type="entry name" value="PfkB"/>
    <property type="match status" value="1"/>
</dbReference>
<dbReference type="EMBL" id="HBGJ01025414">
    <property type="protein sequence ID" value="CAD9257832.1"/>
    <property type="molecule type" value="Transcribed_RNA"/>
</dbReference>
<evidence type="ECO:0000256" key="2">
    <source>
        <dbReference type="ARBA" id="ARBA00022679"/>
    </source>
</evidence>
<evidence type="ECO:0000313" key="6">
    <source>
        <dbReference type="EMBL" id="CAD9257862.1"/>
    </source>
</evidence>
<sequence>MTSLAVLPVFKSGGRGCFVNLAANDNFDADELLEQLSRVAEEQRPSVTNFHFGYPHLLKRLQGAALAGALEKAASLFPNAIVSVDLNGVSPESHHEGVLGPALPHVDVLHLNEDEADIVGADGGRGQGEQGSADALEALEDLSAARKRAVRRLHSSGVAVVLLSIGAKGSVVSVTSDAARLSRCRGRPRSWAPGSAVRVPAYRVSDGAEVNANGAGDALIGGFIFATAWPGEEPVTAEDAGRFASMVARQRCDAGLRDAPAEKADELMARVRRGDLPETLA</sequence>
<dbReference type="AlphaFoldDB" id="A0A6U4GYP0"/>
<dbReference type="GO" id="GO:0016301">
    <property type="term" value="F:kinase activity"/>
    <property type="evidence" value="ECO:0007669"/>
    <property type="project" value="UniProtKB-KW"/>
</dbReference>
<gene>
    <name evidence="5" type="ORF">PPAR1163_LOCUS16204</name>
    <name evidence="6" type="ORF">PPAR1163_LOCUS16234</name>
</gene>
<dbReference type="EMBL" id="HBGJ01025459">
    <property type="protein sequence ID" value="CAD9257862.1"/>
    <property type="molecule type" value="Transcribed_RNA"/>
</dbReference>
<dbReference type="Gene3D" id="3.40.1190.20">
    <property type="match status" value="1"/>
</dbReference>
<dbReference type="InterPro" id="IPR011611">
    <property type="entry name" value="PfkB_dom"/>
</dbReference>
<feature type="domain" description="Carbohydrate kinase PfkB" evidence="4">
    <location>
        <begin position="24"/>
        <end position="251"/>
    </location>
</feature>
<dbReference type="PANTHER" id="PTHR43085">
    <property type="entry name" value="HEXOKINASE FAMILY MEMBER"/>
    <property type="match status" value="1"/>
</dbReference>
<dbReference type="PANTHER" id="PTHR43085:SF57">
    <property type="entry name" value="CARBOHYDRATE KINASE PFKB DOMAIN-CONTAINING PROTEIN"/>
    <property type="match status" value="1"/>
</dbReference>
<evidence type="ECO:0000259" key="4">
    <source>
        <dbReference type="Pfam" id="PF00294"/>
    </source>
</evidence>
<evidence type="ECO:0000256" key="3">
    <source>
        <dbReference type="ARBA" id="ARBA00022777"/>
    </source>
</evidence>
<proteinExistence type="inferred from homology"/>
<keyword evidence="2" id="KW-0808">Transferase</keyword>
<comment type="similarity">
    <text evidence="1">Belongs to the carbohydrate kinase PfkB family.</text>
</comment>
<protein>
    <recommendedName>
        <fullName evidence="4">Carbohydrate kinase PfkB domain-containing protein</fullName>
    </recommendedName>
</protein>
<organism evidence="5">
    <name type="scientific">Phaeomonas parva</name>
    <dbReference type="NCBI Taxonomy" id="124430"/>
    <lineage>
        <taxon>Eukaryota</taxon>
        <taxon>Sar</taxon>
        <taxon>Stramenopiles</taxon>
        <taxon>Ochrophyta</taxon>
        <taxon>Pinguiophyceae</taxon>
        <taxon>Pinguiochrysidales</taxon>
        <taxon>Pinguiochrysidaceae</taxon>
        <taxon>Phaeomonas</taxon>
    </lineage>
</organism>
<evidence type="ECO:0000313" key="5">
    <source>
        <dbReference type="EMBL" id="CAD9257832.1"/>
    </source>
</evidence>
<dbReference type="InterPro" id="IPR029056">
    <property type="entry name" value="Ribokinase-like"/>
</dbReference>
<name>A0A6U4GYP0_9STRA</name>
<reference evidence="5" key="1">
    <citation type="submission" date="2021-01" db="EMBL/GenBank/DDBJ databases">
        <authorList>
            <person name="Corre E."/>
            <person name="Pelletier E."/>
            <person name="Niang G."/>
            <person name="Scheremetjew M."/>
            <person name="Finn R."/>
            <person name="Kale V."/>
            <person name="Holt S."/>
            <person name="Cochrane G."/>
            <person name="Meng A."/>
            <person name="Brown T."/>
            <person name="Cohen L."/>
        </authorList>
    </citation>
    <scope>NUCLEOTIDE SEQUENCE</scope>
    <source>
        <strain evidence="5">CCMP2877</strain>
    </source>
</reference>
<keyword evidence="3" id="KW-0418">Kinase</keyword>
<dbReference type="SUPFAM" id="SSF53613">
    <property type="entry name" value="Ribokinase-like"/>
    <property type="match status" value="1"/>
</dbReference>
<accession>A0A6U4GYP0</accession>
<evidence type="ECO:0000256" key="1">
    <source>
        <dbReference type="ARBA" id="ARBA00010688"/>
    </source>
</evidence>